<keyword evidence="15" id="KW-0325">Glycoprotein</keyword>
<keyword evidence="11" id="KW-0067">ATP-binding</keyword>
<keyword evidence="9" id="KW-0547">Nucleotide-binding</keyword>
<dbReference type="InterPro" id="IPR018097">
    <property type="entry name" value="EGF_Ca-bd_CS"/>
</dbReference>
<dbReference type="InterPro" id="IPR049883">
    <property type="entry name" value="NOTCH1_EGF-like"/>
</dbReference>
<comment type="catalytic activity">
    <reaction evidence="16">
        <text>L-seryl-[protein] + ATP = O-phospho-L-seryl-[protein] + ADP + H(+)</text>
        <dbReference type="Rhea" id="RHEA:17989"/>
        <dbReference type="Rhea" id="RHEA-COMP:9863"/>
        <dbReference type="Rhea" id="RHEA-COMP:11604"/>
        <dbReference type="ChEBI" id="CHEBI:15378"/>
        <dbReference type="ChEBI" id="CHEBI:29999"/>
        <dbReference type="ChEBI" id="CHEBI:30616"/>
        <dbReference type="ChEBI" id="CHEBI:83421"/>
        <dbReference type="ChEBI" id="CHEBI:456216"/>
    </reaction>
</comment>
<keyword evidence="10" id="KW-0418">Kinase</keyword>
<accession>A0A4S4CWW7</accession>
<dbReference type="FunFam" id="3.30.200.20:FF:000043">
    <property type="entry name" value="Wall-associated receptor kinase 2"/>
    <property type="match status" value="1"/>
</dbReference>
<dbReference type="PROSITE" id="PS01187">
    <property type="entry name" value="EGF_CA"/>
    <property type="match status" value="1"/>
</dbReference>
<organism evidence="23 24">
    <name type="scientific">Camellia sinensis var. sinensis</name>
    <name type="common">China tea</name>
    <dbReference type="NCBI Taxonomy" id="542762"/>
    <lineage>
        <taxon>Eukaryota</taxon>
        <taxon>Viridiplantae</taxon>
        <taxon>Streptophyta</taxon>
        <taxon>Embryophyta</taxon>
        <taxon>Tracheophyta</taxon>
        <taxon>Spermatophyta</taxon>
        <taxon>Magnoliopsida</taxon>
        <taxon>eudicotyledons</taxon>
        <taxon>Gunneridae</taxon>
        <taxon>Pentapetalae</taxon>
        <taxon>asterids</taxon>
        <taxon>Ericales</taxon>
        <taxon>Theaceae</taxon>
        <taxon>Camellia</taxon>
    </lineage>
</organism>
<evidence type="ECO:0000256" key="6">
    <source>
        <dbReference type="ARBA" id="ARBA00022692"/>
    </source>
</evidence>
<evidence type="ECO:0000256" key="5">
    <source>
        <dbReference type="ARBA" id="ARBA00022679"/>
    </source>
</evidence>
<dbReference type="InterPro" id="IPR001245">
    <property type="entry name" value="Ser-Thr/Tyr_kinase_cat_dom"/>
</dbReference>
<dbReference type="InterPro" id="IPR000719">
    <property type="entry name" value="Prot_kinase_dom"/>
</dbReference>
<evidence type="ECO:0000256" key="11">
    <source>
        <dbReference type="ARBA" id="ARBA00022840"/>
    </source>
</evidence>
<dbReference type="Gene3D" id="1.10.510.10">
    <property type="entry name" value="Transferase(Phosphotransferase) domain 1"/>
    <property type="match status" value="1"/>
</dbReference>
<evidence type="ECO:0000256" key="18">
    <source>
        <dbReference type="ARBA" id="ARBA00058961"/>
    </source>
</evidence>
<dbReference type="InterPro" id="IPR045274">
    <property type="entry name" value="WAK-like"/>
</dbReference>
<dbReference type="InterPro" id="IPR025287">
    <property type="entry name" value="WAK_GUB"/>
</dbReference>
<feature type="chain" id="PRO_5020238642" description="Protein kinase domain-containing protein" evidence="20">
    <location>
        <begin position="22"/>
        <end position="779"/>
    </location>
</feature>
<feature type="domain" description="EGF-like" evidence="22">
    <location>
        <begin position="318"/>
        <end position="355"/>
    </location>
</feature>
<comment type="subcellular location">
    <subcellularLocation>
        <location evidence="1">Membrane</location>
        <topology evidence="1">Single-pass type I membrane protein</topology>
    </subcellularLocation>
</comment>
<dbReference type="GO" id="GO:0030247">
    <property type="term" value="F:polysaccharide binding"/>
    <property type="evidence" value="ECO:0007669"/>
    <property type="project" value="InterPro"/>
</dbReference>
<proteinExistence type="predicted"/>
<dbReference type="GO" id="GO:0005886">
    <property type="term" value="C:plasma membrane"/>
    <property type="evidence" value="ECO:0007669"/>
    <property type="project" value="TreeGrafter"/>
</dbReference>
<comment type="caution">
    <text evidence="19">Lacks conserved residue(s) required for the propagation of feature annotation.</text>
</comment>
<keyword evidence="2" id="KW-0723">Serine/threonine-protein kinase</keyword>
<dbReference type="GO" id="GO:0005524">
    <property type="term" value="F:ATP binding"/>
    <property type="evidence" value="ECO:0007669"/>
    <property type="project" value="UniProtKB-KW"/>
</dbReference>
<evidence type="ECO:0000313" key="23">
    <source>
        <dbReference type="EMBL" id="THF94137.1"/>
    </source>
</evidence>
<dbReference type="FunFam" id="2.10.25.10:FF:000038">
    <property type="entry name" value="Fibrillin 2"/>
    <property type="match status" value="1"/>
</dbReference>
<evidence type="ECO:0000256" key="1">
    <source>
        <dbReference type="ARBA" id="ARBA00004479"/>
    </source>
</evidence>
<keyword evidence="14" id="KW-1015">Disulfide bond</keyword>
<dbReference type="PROSITE" id="PS50026">
    <property type="entry name" value="EGF_3"/>
    <property type="match status" value="1"/>
</dbReference>
<dbReference type="PANTHER" id="PTHR27005:SF511">
    <property type="entry name" value="WALL-ASSOCIATED RECEPTOR KINASE 1-RELATED"/>
    <property type="match status" value="1"/>
</dbReference>
<evidence type="ECO:0000256" key="19">
    <source>
        <dbReference type="PROSITE-ProRule" id="PRU00076"/>
    </source>
</evidence>
<sequence length="779" mass="86247">MPRKLTLPMYLPRMLLQPMLAWVLGSAVLAAAAASAADETSSVCSRTCDQIKVPYPFGTKEGCYMEEHFHVTCDHSTDPHKLYLNTSDANIEIRDILLSGELHISSQIARDCYNKQGVQVFNNQISVRSGKFPISITRNKFIAIGCDTYGVIEGFDGQNYSTGCWSQCDNINKVINGSCSGIGCCEKSIPKGVTSFKFNVSSHDKHTRVWEFNPCSYAFVAEETNYAFSSVDLASLQNRSMVPVVLDWAVGNQRCNEAKKNLTSFACKANSHCYDFDNGPGYRCNCSQGYEGNPYSPNGCSAIEFHIKDQTWWFSVSDIDECVISSPSPCNITCQNLPGTYNCSCPEGYEGDGRTDGSGCSPIPNSNNIPPLIKIALGISIGVSVLLLGGSWLYCGFRQRNIINLREKFFQQNGGIMLQQQLSMREGSVQYAKIFTAEDLEKATNNYHESRILGQGGQGTVYKGVLADTTVVAIKKAKVAEQSQSQIEQFINEVIILSQVNHRNVVKLLGCCLETQVPLLVYEFITNGTLYDHIHTVGGTTSMSWENRLRIATETAAALSYLHSAASTPIIHRDVKSTNILLDDNYVAKVSDFGSSRLIPMDQTQLTTLVQGTLGYLDPEYFQTSQLTERSDVYSFGVVLVELLTSKKAISFDRPEAERNLAMYFISAMKEDCLFEIVDEQVINDAKADQLKEVASLTNRCLRVKGDERPTMKEVAMELEGLRMMEKNSWLNDKKNLEETQYLLGDQLSNAYGGGTSMSNSTAYDSIANNAMTPFHSGR</sequence>
<evidence type="ECO:0000256" key="3">
    <source>
        <dbReference type="ARBA" id="ARBA00022536"/>
    </source>
</evidence>
<dbReference type="InterPro" id="IPR001881">
    <property type="entry name" value="EGF-like_Ca-bd_dom"/>
</dbReference>
<dbReference type="InterPro" id="IPR000742">
    <property type="entry name" value="EGF"/>
</dbReference>
<evidence type="ECO:0000256" key="20">
    <source>
        <dbReference type="SAM" id="SignalP"/>
    </source>
</evidence>
<evidence type="ECO:0000256" key="13">
    <source>
        <dbReference type="ARBA" id="ARBA00023136"/>
    </source>
</evidence>
<dbReference type="Gene3D" id="3.30.200.20">
    <property type="entry name" value="Phosphorylase Kinase, domain 1"/>
    <property type="match status" value="1"/>
</dbReference>
<dbReference type="Gene3D" id="2.10.25.10">
    <property type="entry name" value="Laminin"/>
    <property type="match status" value="1"/>
</dbReference>
<dbReference type="Pfam" id="PF07645">
    <property type="entry name" value="EGF_CA"/>
    <property type="match status" value="1"/>
</dbReference>
<dbReference type="SUPFAM" id="SSF57196">
    <property type="entry name" value="EGF/Laminin"/>
    <property type="match status" value="1"/>
</dbReference>
<dbReference type="InterPro" id="IPR000152">
    <property type="entry name" value="EGF-type_Asp/Asn_hydroxyl_site"/>
</dbReference>
<gene>
    <name evidence="23" type="ORF">TEA_011719</name>
</gene>
<keyword evidence="8" id="KW-0677">Repeat</keyword>
<dbReference type="PROSITE" id="PS50011">
    <property type="entry name" value="PROTEIN_KINASE_DOM"/>
    <property type="match status" value="1"/>
</dbReference>
<dbReference type="Pfam" id="PF07714">
    <property type="entry name" value="PK_Tyr_Ser-Thr"/>
    <property type="match status" value="1"/>
</dbReference>
<evidence type="ECO:0000313" key="24">
    <source>
        <dbReference type="Proteomes" id="UP000306102"/>
    </source>
</evidence>
<keyword evidence="3 19" id="KW-0245">EGF-like domain</keyword>
<evidence type="ECO:0000256" key="16">
    <source>
        <dbReference type="ARBA" id="ARBA00047558"/>
    </source>
</evidence>
<keyword evidence="24" id="KW-1185">Reference proteome</keyword>
<dbReference type="InterPro" id="IPR011009">
    <property type="entry name" value="Kinase-like_dom_sf"/>
</dbReference>
<evidence type="ECO:0000256" key="15">
    <source>
        <dbReference type="ARBA" id="ARBA00023180"/>
    </source>
</evidence>
<evidence type="ECO:0000256" key="9">
    <source>
        <dbReference type="ARBA" id="ARBA00022741"/>
    </source>
</evidence>
<dbReference type="PROSITE" id="PS00108">
    <property type="entry name" value="PROTEIN_KINASE_ST"/>
    <property type="match status" value="1"/>
</dbReference>
<feature type="domain" description="Protein kinase" evidence="21">
    <location>
        <begin position="447"/>
        <end position="731"/>
    </location>
</feature>
<dbReference type="GO" id="GO:0005509">
    <property type="term" value="F:calcium ion binding"/>
    <property type="evidence" value="ECO:0007669"/>
    <property type="project" value="InterPro"/>
</dbReference>
<keyword evidence="5" id="KW-0808">Transferase</keyword>
<dbReference type="Pfam" id="PF13947">
    <property type="entry name" value="GUB_WAK_bind"/>
    <property type="match status" value="1"/>
</dbReference>
<evidence type="ECO:0000256" key="2">
    <source>
        <dbReference type="ARBA" id="ARBA00022527"/>
    </source>
</evidence>
<comment type="function">
    <text evidence="18">Serine/threonine-protein kinase that may function as a signaling receptor of extracellular matrix component. Binding to pectin may have significance in the control of cell expansion, morphogenesis and development.</text>
</comment>
<dbReference type="InterPro" id="IPR008271">
    <property type="entry name" value="Ser/Thr_kinase_AS"/>
</dbReference>
<dbReference type="SMART" id="SM00179">
    <property type="entry name" value="EGF_CA"/>
    <property type="match status" value="1"/>
</dbReference>
<dbReference type="EMBL" id="SDRB02013779">
    <property type="protein sequence ID" value="THF94137.1"/>
    <property type="molecule type" value="Genomic_DNA"/>
</dbReference>
<dbReference type="GO" id="GO:0007166">
    <property type="term" value="P:cell surface receptor signaling pathway"/>
    <property type="evidence" value="ECO:0007669"/>
    <property type="project" value="InterPro"/>
</dbReference>
<dbReference type="PROSITE" id="PS00010">
    <property type="entry name" value="ASX_HYDROXYL"/>
    <property type="match status" value="1"/>
</dbReference>
<dbReference type="SUPFAM" id="SSF56112">
    <property type="entry name" value="Protein kinase-like (PK-like)"/>
    <property type="match status" value="1"/>
</dbReference>
<comment type="caution">
    <text evidence="23">The sequence shown here is derived from an EMBL/GenBank/DDBJ whole genome shotgun (WGS) entry which is preliminary data.</text>
</comment>
<keyword evidence="4" id="KW-0597">Phosphoprotein</keyword>
<dbReference type="STRING" id="542762.A0A4S4CWW7"/>
<keyword evidence="13" id="KW-0472">Membrane</keyword>
<evidence type="ECO:0000256" key="17">
    <source>
        <dbReference type="ARBA" id="ARBA00047951"/>
    </source>
</evidence>
<evidence type="ECO:0008006" key="25">
    <source>
        <dbReference type="Google" id="ProtNLM"/>
    </source>
</evidence>
<keyword evidence="7 20" id="KW-0732">Signal</keyword>
<dbReference type="CDD" id="cd14066">
    <property type="entry name" value="STKc_IRAK"/>
    <property type="match status" value="1"/>
</dbReference>
<evidence type="ECO:0000256" key="4">
    <source>
        <dbReference type="ARBA" id="ARBA00022553"/>
    </source>
</evidence>
<dbReference type="GO" id="GO:0004674">
    <property type="term" value="F:protein serine/threonine kinase activity"/>
    <property type="evidence" value="ECO:0007669"/>
    <property type="project" value="UniProtKB-KW"/>
</dbReference>
<comment type="catalytic activity">
    <reaction evidence="17">
        <text>L-threonyl-[protein] + ATP = O-phospho-L-threonyl-[protein] + ADP + H(+)</text>
        <dbReference type="Rhea" id="RHEA:46608"/>
        <dbReference type="Rhea" id="RHEA-COMP:11060"/>
        <dbReference type="Rhea" id="RHEA-COMP:11605"/>
        <dbReference type="ChEBI" id="CHEBI:15378"/>
        <dbReference type="ChEBI" id="CHEBI:30013"/>
        <dbReference type="ChEBI" id="CHEBI:30616"/>
        <dbReference type="ChEBI" id="CHEBI:61977"/>
        <dbReference type="ChEBI" id="CHEBI:456216"/>
    </reaction>
</comment>
<dbReference type="AlphaFoldDB" id="A0A4S4CWW7"/>
<evidence type="ECO:0000256" key="10">
    <source>
        <dbReference type="ARBA" id="ARBA00022777"/>
    </source>
</evidence>
<dbReference type="Proteomes" id="UP000306102">
    <property type="component" value="Unassembled WGS sequence"/>
</dbReference>
<evidence type="ECO:0000256" key="14">
    <source>
        <dbReference type="ARBA" id="ARBA00023157"/>
    </source>
</evidence>
<dbReference type="SMART" id="SM00220">
    <property type="entry name" value="S_TKc"/>
    <property type="match status" value="1"/>
</dbReference>
<reference evidence="23 24" key="1">
    <citation type="journal article" date="2018" name="Proc. Natl. Acad. Sci. U.S.A.">
        <title>Draft genome sequence of Camellia sinensis var. sinensis provides insights into the evolution of the tea genome and tea quality.</title>
        <authorList>
            <person name="Wei C."/>
            <person name="Yang H."/>
            <person name="Wang S."/>
            <person name="Zhao J."/>
            <person name="Liu C."/>
            <person name="Gao L."/>
            <person name="Xia E."/>
            <person name="Lu Y."/>
            <person name="Tai Y."/>
            <person name="She G."/>
            <person name="Sun J."/>
            <person name="Cao H."/>
            <person name="Tong W."/>
            <person name="Gao Q."/>
            <person name="Li Y."/>
            <person name="Deng W."/>
            <person name="Jiang X."/>
            <person name="Wang W."/>
            <person name="Chen Q."/>
            <person name="Zhang S."/>
            <person name="Li H."/>
            <person name="Wu J."/>
            <person name="Wang P."/>
            <person name="Li P."/>
            <person name="Shi C."/>
            <person name="Zheng F."/>
            <person name="Jian J."/>
            <person name="Huang B."/>
            <person name="Shan D."/>
            <person name="Shi M."/>
            <person name="Fang C."/>
            <person name="Yue Y."/>
            <person name="Li F."/>
            <person name="Li D."/>
            <person name="Wei S."/>
            <person name="Han B."/>
            <person name="Jiang C."/>
            <person name="Yin Y."/>
            <person name="Xia T."/>
            <person name="Zhang Z."/>
            <person name="Bennetzen J.L."/>
            <person name="Zhao S."/>
            <person name="Wan X."/>
        </authorList>
    </citation>
    <scope>NUCLEOTIDE SEQUENCE [LARGE SCALE GENOMIC DNA]</scope>
    <source>
        <strain evidence="24">cv. Shuchazao</strain>
        <tissue evidence="23">Leaf</tissue>
    </source>
</reference>
<evidence type="ECO:0000256" key="7">
    <source>
        <dbReference type="ARBA" id="ARBA00022729"/>
    </source>
</evidence>
<evidence type="ECO:0000259" key="21">
    <source>
        <dbReference type="PROSITE" id="PS50011"/>
    </source>
</evidence>
<dbReference type="FunFam" id="1.10.510.10:FF:000084">
    <property type="entry name" value="Wall-associated receptor kinase 2"/>
    <property type="match status" value="1"/>
</dbReference>
<name>A0A4S4CWW7_CAMSN</name>
<keyword evidence="6" id="KW-0812">Transmembrane</keyword>
<evidence type="ECO:0000256" key="8">
    <source>
        <dbReference type="ARBA" id="ARBA00022737"/>
    </source>
</evidence>
<evidence type="ECO:0000256" key="12">
    <source>
        <dbReference type="ARBA" id="ARBA00022989"/>
    </source>
</evidence>
<dbReference type="CDD" id="cd00054">
    <property type="entry name" value="EGF_CA"/>
    <property type="match status" value="1"/>
</dbReference>
<keyword evidence="12" id="KW-1133">Transmembrane helix</keyword>
<feature type="signal peptide" evidence="20">
    <location>
        <begin position="1"/>
        <end position="21"/>
    </location>
</feature>
<evidence type="ECO:0000259" key="22">
    <source>
        <dbReference type="PROSITE" id="PS50026"/>
    </source>
</evidence>
<protein>
    <recommendedName>
        <fullName evidence="25">Protein kinase domain-containing protein</fullName>
    </recommendedName>
</protein>
<dbReference type="PANTHER" id="PTHR27005">
    <property type="entry name" value="WALL-ASSOCIATED RECEPTOR KINASE-LIKE 21"/>
    <property type="match status" value="1"/>
</dbReference>
<dbReference type="SMART" id="SM00181">
    <property type="entry name" value="EGF"/>
    <property type="match status" value="2"/>
</dbReference>